<keyword evidence="2" id="KW-1185">Reference proteome</keyword>
<dbReference type="Gene3D" id="3.40.50.300">
    <property type="entry name" value="P-loop containing nucleotide triphosphate hydrolases"/>
    <property type="match status" value="1"/>
</dbReference>
<sequence>MTEAVDHRAVRFIFLFSLNNSGTTVMARYLAQQTGGYLPPYGNNEGQMAPAVWRQMSHAWDDPARPLDWRFIRREWERLARRAGKDLFIEASPPDFLRADAIFETFGPDMRAVFSAASPYFFVASVLYNYANPPLSRKAVQDAARRWQRRARFMRQAVEAHPGIGRISYEDFCAAPEVLNRALGIETRPLGTIIGKANERTRGIEDQTRRQLAFLTAQEWDWANAVLAKDPELVAFFGYELQSGAALLAEAGRDPAQAEAGRARRDGWAPRWRRLGIGQVIDRLSLRAQAQLMRFTRRP</sequence>
<comment type="caution">
    <text evidence="1">The sequence shown here is derived from an EMBL/GenBank/DDBJ whole genome shotgun (WGS) entry which is preliminary data.</text>
</comment>
<dbReference type="Proteomes" id="UP001144205">
    <property type="component" value="Unassembled WGS sequence"/>
</dbReference>
<dbReference type="EMBL" id="BROH01000009">
    <property type="protein sequence ID" value="GKY89045.1"/>
    <property type="molecule type" value="Genomic_DNA"/>
</dbReference>
<proteinExistence type="predicted"/>
<evidence type="ECO:0000313" key="2">
    <source>
        <dbReference type="Proteomes" id="UP001144205"/>
    </source>
</evidence>
<gene>
    <name evidence="1" type="ORF">STA1M1_29140</name>
</gene>
<name>A0ABQ5LVN2_9RHOB</name>
<dbReference type="SUPFAM" id="SSF52540">
    <property type="entry name" value="P-loop containing nucleoside triphosphate hydrolases"/>
    <property type="match status" value="1"/>
</dbReference>
<reference evidence="1" key="1">
    <citation type="journal article" date="2023" name="Int. J. Syst. Evol. Microbiol.">
        <title>Sinisalibacter aestuarii sp. nov., isolated from estuarine sediment of the Arakawa River.</title>
        <authorList>
            <person name="Arafat S.T."/>
            <person name="Hirano S."/>
            <person name="Sato A."/>
            <person name="Takeuchi K."/>
            <person name="Yasuda T."/>
            <person name="Terahara T."/>
            <person name="Hamada M."/>
            <person name="Kobayashi T."/>
        </authorList>
    </citation>
    <scope>NUCLEOTIDE SEQUENCE</scope>
    <source>
        <strain evidence="1">B-399</strain>
    </source>
</reference>
<evidence type="ECO:0008006" key="3">
    <source>
        <dbReference type="Google" id="ProtNLM"/>
    </source>
</evidence>
<accession>A0ABQ5LVN2</accession>
<evidence type="ECO:0000313" key="1">
    <source>
        <dbReference type="EMBL" id="GKY89045.1"/>
    </source>
</evidence>
<protein>
    <recommendedName>
        <fullName evidence="3">Sulfotransferase family protein</fullName>
    </recommendedName>
</protein>
<dbReference type="RefSeq" id="WP_281843083.1">
    <property type="nucleotide sequence ID" value="NZ_BROH01000009.1"/>
</dbReference>
<organism evidence="1 2">
    <name type="scientific">Sinisalibacter aestuarii</name>
    <dbReference type="NCBI Taxonomy" id="2949426"/>
    <lineage>
        <taxon>Bacteria</taxon>
        <taxon>Pseudomonadati</taxon>
        <taxon>Pseudomonadota</taxon>
        <taxon>Alphaproteobacteria</taxon>
        <taxon>Rhodobacterales</taxon>
        <taxon>Roseobacteraceae</taxon>
        <taxon>Sinisalibacter</taxon>
    </lineage>
</organism>
<dbReference type="InterPro" id="IPR027417">
    <property type="entry name" value="P-loop_NTPase"/>
</dbReference>